<reference evidence="11" key="1">
    <citation type="submission" date="2023-06" db="EMBL/GenBank/DDBJ databases">
        <title>Genome-scale phylogeny and comparative genomics of the fungal order Sordariales.</title>
        <authorList>
            <consortium name="Lawrence Berkeley National Laboratory"/>
            <person name="Hensen N."/>
            <person name="Bonometti L."/>
            <person name="Westerberg I."/>
            <person name="Brannstrom I.O."/>
            <person name="Guillou S."/>
            <person name="Cros-Aarteil S."/>
            <person name="Calhoun S."/>
            <person name="Haridas S."/>
            <person name="Kuo A."/>
            <person name="Mondo S."/>
            <person name="Pangilinan J."/>
            <person name="Riley R."/>
            <person name="LaButti K."/>
            <person name="Andreopoulos B."/>
            <person name="Lipzen A."/>
            <person name="Chen C."/>
            <person name="Yanf M."/>
            <person name="Daum C."/>
            <person name="Ng V."/>
            <person name="Clum A."/>
            <person name="Steindorff A."/>
            <person name="Ohm R."/>
            <person name="Martin F."/>
            <person name="Silar P."/>
            <person name="Natvig D."/>
            <person name="Lalanne C."/>
            <person name="Gautier V."/>
            <person name="Ament-velasquez S.L."/>
            <person name="Kruys A."/>
            <person name="Hutchinson M.I."/>
            <person name="Powell A.J."/>
            <person name="Barry K."/>
            <person name="Miller A.N."/>
            <person name="Grigoriev I.V."/>
            <person name="Debuchy R."/>
            <person name="Gladieux P."/>
            <person name="Thoren M.H."/>
            <person name="Johannesson H."/>
        </authorList>
    </citation>
    <scope>NUCLEOTIDE SEQUENCE</scope>
    <source>
        <strain evidence="11">SMH3187-1</strain>
    </source>
</reference>
<dbReference type="GO" id="GO:0046872">
    <property type="term" value="F:metal ion binding"/>
    <property type="evidence" value="ECO:0007669"/>
    <property type="project" value="UniProtKB-KW"/>
</dbReference>
<dbReference type="PRINTS" id="PR00092">
    <property type="entry name" value="TYROSINASE"/>
</dbReference>
<keyword evidence="4" id="KW-0186">Copper</keyword>
<dbReference type="PROSITE" id="PS00498">
    <property type="entry name" value="TYROSINASE_2"/>
    <property type="match status" value="1"/>
</dbReference>
<dbReference type="PANTHER" id="PTHR11474">
    <property type="entry name" value="TYROSINASE FAMILY MEMBER"/>
    <property type="match status" value="1"/>
</dbReference>
<evidence type="ECO:0000256" key="1">
    <source>
        <dbReference type="ARBA" id="ARBA00009928"/>
    </source>
</evidence>
<evidence type="ECO:0000256" key="5">
    <source>
        <dbReference type="ARBA" id="ARBA00023101"/>
    </source>
</evidence>
<comment type="similarity">
    <text evidence="1">Belongs to the tyrosinase family.</text>
</comment>
<dbReference type="GO" id="GO:0004503">
    <property type="term" value="F:tyrosinase activity"/>
    <property type="evidence" value="ECO:0007669"/>
    <property type="project" value="UniProtKB-EC"/>
</dbReference>
<proteinExistence type="inferred from homology"/>
<keyword evidence="12" id="KW-1185">Reference proteome</keyword>
<evidence type="ECO:0000256" key="7">
    <source>
        <dbReference type="ARBA" id="ARBA00048881"/>
    </source>
</evidence>
<dbReference type="EMBL" id="JAUKUD010000002">
    <property type="protein sequence ID" value="KAK0752590.1"/>
    <property type="molecule type" value="Genomic_DNA"/>
</dbReference>
<comment type="catalytic activity">
    <reaction evidence="6">
        <text>2 L-dopa + O2 = 2 L-dopaquinone + 2 H2O</text>
        <dbReference type="Rhea" id="RHEA:34287"/>
        <dbReference type="ChEBI" id="CHEBI:15377"/>
        <dbReference type="ChEBI" id="CHEBI:15379"/>
        <dbReference type="ChEBI" id="CHEBI:57504"/>
        <dbReference type="ChEBI" id="CHEBI:57924"/>
        <dbReference type="EC" id="1.14.18.1"/>
    </reaction>
</comment>
<dbReference type="SUPFAM" id="SSF48056">
    <property type="entry name" value="Di-copper centre-containing domain"/>
    <property type="match status" value="1"/>
</dbReference>
<keyword evidence="3" id="KW-0479">Metal-binding</keyword>
<dbReference type="EC" id="1.14.18.1" evidence="2"/>
<keyword evidence="5" id="KW-0470">Melanin biosynthesis</keyword>
<evidence type="ECO:0000313" key="11">
    <source>
        <dbReference type="EMBL" id="KAK0752590.1"/>
    </source>
</evidence>
<evidence type="ECO:0000256" key="6">
    <source>
        <dbReference type="ARBA" id="ARBA00048233"/>
    </source>
</evidence>
<dbReference type="Pfam" id="PF00264">
    <property type="entry name" value="Tyrosinase"/>
    <property type="match status" value="1"/>
</dbReference>
<dbReference type="Proteomes" id="UP001172155">
    <property type="component" value="Unassembled WGS sequence"/>
</dbReference>
<dbReference type="Gene3D" id="1.10.1280.10">
    <property type="entry name" value="Di-copper center containing domain from catechol oxidase"/>
    <property type="match status" value="1"/>
</dbReference>
<evidence type="ECO:0000259" key="10">
    <source>
        <dbReference type="PROSITE" id="PS00498"/>
    </source>
</evidence>
<protein>
    <recommendedName>
        <fullName evidence="2">tyrosinase</fullName>
        <ecNumber evidence="2">1.14.18.1</ecNumber>
    </recommendedName>
</protein>
<evidence type="ECO:0000256" key="4">
    <source>
        <dbReference type="ARBA" id="ARBA00023008"/>
    </source>
</evidence>
<feature type="signal peptide" evidence="8">
    <location>
        <begin position="1"/>
        <end position="19"/>
    </location>
</feature>
<name>A0AA40F7I6_9PEZI</name>
<feature type="domain" description="Tyrosinase copper-binding" evidence="9">
    <location>
        <begin position="106"/>
        <end position="123"/>
    </location>
</feature>
<dbReference type="InterPro" id="IPR008922">
    <property type="entry name" value="Di-copper_centre_dom_sf"/>
</dbReference>
<feature type="chain" id="PRO_5041406714" description="tyrosinase" evidence="8">
    <location>
        <begin position="20"/>
        <end position="568"/>
    </location>
</feature>
<evidence type="ECO:0000256" key="8">
    <source>
        <dbReference type="SAM" id="SignalP"/>
    </source>
</evidence>
<sequence length="568" mass="61393">MFLPGLTVLLAVLAQLAQGQHVTGIQAGVNKQTGERPSRLDINKLSSQGGPAWDLFIQALAATQTAPESDWLSWHQIAGIHGLPFKPYNGVDQVPGGDDKAGYCPHGEITFVTWHRPYLVLLEQTMHAHAQAIASKYPAASSATYKSAAETLRLPYWDWASDPDSQLPPVTTQPTIKITTPTGPAEVHNPLYSYRFQTFPFTDPDFQDQPLSQFSETKRCVDGSESSDGVNHYDLIADRLSSSSPRIRSLLYSTFTQGPSFVAMASTGGAAFSLELPHNTVHQEVSGGPLSKTGHTKPVKWSAFDPIFWLLHANVDRHFAMWQAIYHENATFAHSARALAVFGTAPGQVTADSPLKPFRDEKGEFWTSKRVESTRVFGYTYPELNDWAVSKEELKKQVTAAVTKLYGPAVKAARKARSTAGRSRLVPRVDNGTASQATEYAVQIQVDRVDLAPFLPCAIEVSMDNVVAGEYTLLSMPVAGVGGAKLPLSVATNGTDGAASDVFKALVGRMSVVIRKGDGGGLVPPTEVPSLAIAIEGREVIKPAVDGAFPEFGPPTTWEVDVGEVLKE</sequence>
<comment type="catalytic activity">
    <reaction evidence="7">
        <text>L-tyrosine + O2 = L-dopaquinone + H2O</text>
        <dbReference type="Rhea" id="RHEA:18117"/>
        <dbReference type="ChEBI" id="CHEBI:15377"/>
        <dbReference type="ChEBI" id="CHEBI:15379"/>
        <dbReference type="ChEBI" id="CHEBI:57924"/>
        <dbReference type="ChEBI" id="CHEBI:58315"/>
        <dbReference type="EC" id="1.14.18.1"/>
    </reaction>
</comment>
<dbReference type="PROSITE" id="PS00497">
    <property type="entry name" value="TYROSINASE_1"/>
    <property type="match status" value="1"/>
</dbReference>
<dbReference type="GO" id="GO:0042438">
    <property type="term" value="P:melanin biosynthetic process"/>
    <property type="evidence" value="ECO:0007669"/>
    <property type="project" value="UniProtKB-KW"/>
</dbReference>
<feature type="domain" description="Tyrosinase copper-binding" evidence="10">
    <location>
        <begin position="305"/>
        <end position="316"/>
    </location>
</feature>
<comment type="caution">
    <text evidence="11">The sequence shown here is derived from an EMBL/GenBank/DDBJ whole genome shotgun (WGS) entry which is preliminary data.</text>
</comment>
<keyword evidence="8" id="KW-0732">Signal</keyword>
<evidence type="ECO:0000256" key="2">
    <source>
        <dbReference type="ARBA" id="ARBA00011906"/>
    </source>
</evidence>
<gene>
    <name evidence="11" type="ORF">B0T18DRAFT_459371</name>
</gene>
<evidence type="ECO:0000259" key="9">
    <source>
        <dbReference type="PROSITE" id="PS00497"/>
    </source>
</evidence>
<organism evidence="11 12">
    <name type="scientific">Schizothecium vesticola</name>
    <dbReference type="NCBI Taxonomy" id="314040"/>
    <lineage>
        <taxon>Eukaryota</taxon>
        <taxon>Fungi</taxon>
        <taxon>Dikarya</taxon>
        <taxon>Ascomycota</taxon>
        <taxon>Pezizomycotina</taxon>
        <taxon>Sordariomycetes</taxon>
        <taxon>Sordariomycetidae</taxon>
        <taxon>Sordariales</taxon>
        <taxon>Schizotheciaceae</taxon>
        <taxon>Schizothecium</taxon>
    </lineage>
</organism>
<dbReference type="AlphaFoldDB" id="A0AA40F7I6"/>
<dbReference type="InterPro" id="IPR050316">
    <property type="entry name" value="Tyrosinase/Hemocyanin"/>
</dbReference>
<evidence type="ECO:0000313" key="12">
    <source>
        <dbReference type="Proteomes" id="UP001172155"/>
    </source>
</evidence>
<dbReference type="PANTHER" id="PTHR11474:SF76">
    <property type="entry name" value="SHKT DOMAIN-CONTAINING PROTEIN"/>
    <property type="match status" value="1"/>
</dbReference>
<dbReference type="InterPro" id="IPR002227">
    <property type="entry name" value="Tyrosinase_Cu-bd"/>
</dbReference>
<accession>A0AA40F7I6</accession>
<evidence type="ECO:0000256" key="3">
    <source>
        <dbReference type="ARBA" id="ARBA00022723"/>
    </source>
</evidence>